<feature type="region of interest" description="Disordered" evidence="1">
    <location>
        <begin position="1"/>
        <end position="34"/>
    </location>
</feature>
<sequence>MESTHITALQTKHAGLDRELRNEQARPAPDSARIQKLKRAKLKIKEAMSLH</sequence>
<dbReference type="Pfam" id="PF04325">
    <property type="entry name" value="DUF465"/>
    <property type="match status" value="1"/>
</dbReference>
<comment type="caution">
    <text evidence="2">The sequence shown here is derived from an EMBL/GenBank/DDBJ whole genome shotgun (WGS) entry which is preliminary data.</text>
</comment>
<dbReference type="RefSeq" id="WP_082924417.1">
    <property type="nucleotide sequence ID" value="NZ_BMIO01000002.1"/>
</dbReference>
<gene>
    <name evidence="2" type="ORF">GCM10010989_09110</name>
</gene>
<organism evidence="2 3">
    <name type="scientific">Croceicoccus pelagius</name>
    <dbReference type="NCBI Taxonomy" id="1703341"/>
    <lineage>
        <taxon>Bacteria</taxon>
        <taxon>Pseudomonadati</taxon>
        <taxon>Pseudomonadota</taxon>
        <taxon>Alphaproteobacteria</taxon>
        <taxon>Sphingomonadales</taxon>
        <taxon>Erythrobacteraceae</taxon>
        <taxon>Croceicoccus</taxon>
    </lineage>
</organism>
<dbReference type="InterPro" id="IPR038444">
    <property type="entry name" value="DUF465_sf"/>
</dbReference>
<keyword evidence="3" id="KW-1185">Reference proteome</keyword>
<accession>A0A916YAA9</accession>
<evidence type="ECO:0000256" key="1">
    <source>
        <dbReference type="SAM" id="MobiDB-lite"/>
    </source>
</evidence>
<name>A0A916YAA9_9SPHN</name>
<dbReference type="EMBL" id="BMIO01000002">
    <property type="protein sequence ID" value="GGD37161.1"/>
    <property type="molecule type" value="Genomic_DNA"/>
</dbReference>
<evidence type="ECO:0008006" key="4">
    <source>
        <dbReference type="Google" id="ProtNLM"/>
    </source>
</evidence>
<feature type="compositionally biased region" description="Polar residues" evidence="1">
    <location>
        <begin position="1"/>
        <end position="10"/>
    </location>
</feature>
<evidence type="ECO:0000313" key="3">
    <source>
        <dbReference type="Proteomes" id="UP000598997"/>
    </source>
</evidence>
<dbReference type="AlphaFoldDB" id="A0A916YAA9"/>
<evidence type="ECO:0000313" key="2">
    <source>
        <dbReference type="EMBL" id="GGD37161.1"/>
    </source>
</evidence>
<feature type="compositionally biased region" description="Basic and acidic residues" evidence="1">
    <location>
        <begin position="14"/>
        <end position="24"/>
    </location>
</feature>
<reference evidence="2 3" key="1">
    <citation type="journal article" date="2014" name="Int. J. Syst. Evol. Microbiol.">
        <title>Complete genome sequence of Corynebacterium casei LMG S-19264T (=DSM 44701T), isolated from a smear-ripened cheese.</title>
        <authorList>
            <consortium name="US DOE Joint Genome Institute (JGI-PGF)"/>
            <person name="Walter F."/>
            <person name="Albersmeier A."/>
            <person name="Kalinowski J."/>
            <person name="Ruckert C."/>
        </authorList>
    </citation>
    <scope>NUCLEOTIDE SEQUENCE [LARGE SCALE GENOMIC DNA]</scope>
    <source>
        <strain evidence="2 3">CGMCC 1.15358</strain>
    </source>
</reference>
<dbReference type="OrthoDB" id="7392037at2"/>
<protein>
    <recommendedName>
        <fullName evidence="4">DUF465 domain-containing protein</fullName>
    </recommendedName>
</protein>
<dbReference type="Gene3D" id="6.10.280.50">
    <property type="match status" value="1"/>
</dbReference>
<dbReference type="Proteomes" id="UP000598997">
    <property type="component" value="Unassembled WGS sequence"/>
</dbReference>
<proteinExistence type="predicted"/>
<dbReference type="InterPro" id="IPR007420">
    <property type="entry name" value="DUF465"/>
</dbReference>